<evidence type="ECO:0000313" key="7">
    <source>
        <dbReference type="EMBL" id="OGZ62066.1"/>
    </source>
</evidence>
<keyword evidence="4" id="KW-1133">Transmembrane helix</keyword>
<feature type="domain" description="Mur ligase central" evidence="6">
    <location>
        <begin position="187"/>
        <end position="380"/>
    </location>
</feature>
<keyword evidence="3" id="KW-0067">ATP-binding</keyword>
<feature type="transmembrane region" description="Helical" evidence="4">
    <location>
        <begin position="138"/>
        <end position="163"/>
    </location>
</feature>
<sequence length="545" mass="61298">MSILIPIIFTLWATTTLKNVLFWTYIWQVKEYRLDRMRVHFEMPTSGRLVLNKRNLGLSIFLLFSFLPFNFTTVLTAVLMLVLYGFFSIRVVQEFQNTALKLPRFTLRGSLIVSLTAVIYILLSTVVFLYFNKFILNWFLLADILTPLFVAGSILSTHPLALWSKNRIIAKATKRREKFRNLLVIGVTGSYGKSSVKELIAAMLKDNFQVVKTPANINTDIGIARILLNNVTDKHNVFVVEMGAYRKGEIKKAAQIVKPQIGILTGINPQHISLFGSLQNIQKAKYELIEALPDKGLAVFNGDNENVLSLFRQCKKPKRLYTTAGTLEKIYQTITVNSLKNTPRGLEITIAEKEEGEVVLKSSLLGLHNATNIIGAATVARELNIKYSDIKKALLKVKAPPHTLRIRKGIKDSTVIDDAYAANEDGVLAALEVLNNMKEGYGKKICIMQPLIELGDNAERVHKRIASRAAEVCDYLIMTSRDYFSIVFKEALDNGMDKEKIFCLPKSQEALRKAQEIIEKGDIVLIENRVPDVVLNGVILHSADK</sequence>
<feature type="transmembrane region" description="Helical" evidence="4">
    <location>
        <begin position="6"/>
        <end position="27"/>
    </location>
</feature>
<accession>A0A1G2HHU0</accession>
<evidence type="ECO:0000313" key="8">
    <source>
        <dbReference type="Proteomes" id="UP000176770"/>
    </source>
</evidence>
<dbReference type="InterPro" id="IPR036615">
    <property type="entry name" value="Mur_ligase_C_dom_sf"/>
</dbReference>
<dbReference type="EMBL" id="MHOK01000009">
    <property type="protein sequence ID" value="OGZ62066.1"/>
    <property type="molecule type" value="Genomic_DNA"/>
</dbReference>
<dbReference type="STRING" id="1802165.A3F94_02440"/>
<comment type="caution">
    <text evidence="7">The sequence shown here is derived from an EMBL/GenBank/DDBJ whole genome shotgun (WGS) entry which is preliminary data.</text>
</comment>
<dbReference type="Pfam" id="PF08245">
    <property type="entry name" value="Mur_ligase_M"/>
    <property type="match status" value="1"/>
</dbReference>
<name>A0A1G2HHU0_9BACT</name>
<keyword evidence="2" id="KW-0547">Nucleotide-binding</keyword>
<protein>
    <recommendedName>
        <fullName evidence="9">Mur ligase central domain-containing protein</fullName>
    </recommendedName>
</protein>
<evidence type="ECO:0008006" key="9">
    <source>
        <dbReference type="Google" id="ProtNLM"/>
    </source>
</evidence>
<keyword evidence="4" id="KW-0472">Membrane</keyword>
<evidence type="ECO:0000256" key="3">
    <source>
        <dbReference type="ARBA" id="ARBA00022840"/>
    </source>
</evidence>
<organism evidence="7 8">
    <name type="scientific">Candidatus Spechtbacteria bacterium RIFCSPLOWO2_12_FULL_38_22</name>
    <dbReference type="NCBI Taxonomy" id="1802165"/>
    <lineage>
        <taxon>Bacteria</taxon>
        <taxon>Candidatus Spechtiibacteriota</taxon>
    </lineage>
</organism>
<dbReference type="InterPro" id="IPR013221">
    <property type="entry name" value="Mur_ligase_cen"/>
</dbReference>
<dbReference type="AlphaFoldDB" id="A0A1G2HHU0"/>
<keyword evidence="1" id="KW-0436">Ligase</keyword>
<feature type="domain" description="Mur ligase C-terminal" evidence="5">
    <location>
        <begin position="409"/>
        <end position="526"/>
    </location>
</feature>
<dbReference type="InterPro" id="IPR004101">
    <property type="entry name" value="Mur_ligase_C"/>
</dbReference>
<proteinExistence type="predicted"/>
<dbReference type="SUPFAM" id="SSF53623">
    <property type="entry name" value="MurD-like peptide ligases, catalytic domain"/>
    <property type="match status" value="1"/>
</dbReference>
<dbReference type="Pfam" id="PF02875">
    <property type="entry name" value="Mur_ligase_C"/>
    <property type="match status" value="1"/>
</dbReference>
<evidence type="ECO:0000259" key="6">
    <source>
        <dbReference type="Pfam" id="PF08245"/>
    </source>
</evidence>
<dbReference type="InterPro" id="IPR051046">
    <property type="entry name" value="MurCDEF_CellWall_CoF430Synth"/>
</dbReference>
<feature type="transmembrane region" description="Helical" evidence="4">
    <location>
        <begin position="58"/>
        <end position="87"/>
    </location>
</feature>
<dbReference type="PANTHER" id="PTHR43024">
    <property type="entry name" value="UDP-N-ACETYLMURAMOYL-TRIPEPTIDE--D-ALANYL-D-ALANINE LIGASE"/>
    <property type="match status" value="1"/>
</dbReference>
<dbReference type="InterPro" id="IPR036565">
    <property type="entry name" value="Mur-like_cat_sf"/>
</dbReference>
<reference evidence="7 8" key="1">
    <citation type="journal article" date="2016" name="Nat. Commun.">
        <title>Thousands of microbial genomes shed light on interconnected biogeochemical processes in an aquifer system.</title>
        <authorList>
            <person name="Anantharaman K."/>
            <person name="Brown C.T."/>
            <person name="Hug L.A."/>
            <person name="Sharon I."/>
            <person name="Castelle C.J."/>
            <person name="Probst A.J."/>
            <person name="Thomas B.C."/>
            <person name="Singh A."/>
            <person name="Wilkins M.J."/>
            <person name="Karaoz U."/>
            <person name="Brodie E.L."/>
            <person name="Williams K.H."/>
            <person name="Hubbard S.S."/>
            <person name="Banfield J.F."/>
        </authorList>
    </citation>
    <scope>NUCLEOTIDE SEQUENCE [LARGE SCALE GENOMIC DNA]</scope>
</reference>
<dbReference type="Gene3D" id="3.90.190.20">
    <property type="entry name" value="Mur ligase, C-terminal domain"/>
    <property type="match status" value="1"/>
</dbReference>
<dbReference type="GO" id="GO:0005524">
    <property type="term" value="F:ATP binding"/>
    <property type="evidence" value="ECO:0007669"/>
    <property type="project" value="UniProtKB-KW"/>
</dbReference>
<dbReference type="GO" id="GO:0016881">
    <property type="term" value="F:acid-amino acid ligase activity"/>
    <property type="evidence" value="ECO:0007669"/>
    <property type="project" value="InterPro"/>
</dbReference>
<dbReference type="Proteomes" id="UP000176770">
    <property type="component" value="Unassembled WGS sequence"/>
</dbReference>
<evidence type="ECO:0000256" key="1">
    <source>
        <dbReference type="ARBA" id="ARBA00022598"/>
    </source>
</evidence>
<feature type="transmembrane region" description="Helical" evidence="4">
    <location>
        <begin position="107"/>
        <end position="131"/>
    </location>
</feature>
<keyword evidence="4" id="KW-0812">Transmembrane</keyword>
<gene>
    <name evidence="7" type="ORF">A3F94_02440</name>
</gene>
<evidence type="ECO:0000259" key="5">
    <source>
        <dbReference type="Pfam" id="PF02875"/>
    </source>
</evidence>
<dbReference type="Gene3D" id="3.40.1190.10">
    <property type="entry name" value="Mur-like, catalytic domain"/>
    <property type="match status" value="1"/>
</dbReference>
<dbReference type="SUPFAM" id="SSF53244">
    <property type="entry name" value="MurD-like peptide ligases, peptide-binding domain"/>
    <property type="match status" value="1"/>
</dbReference>
<dbReference type="PANTHER" id="PTHR43024:SF1">
    <property type="entry name" value="UDP-N-ACETYLMURAMOYL-TRIPEPTIDE--D-ALANYL-D-ALANINE LIGASE"/>
    <property type="match status" value="1"/>
</dbReference>
<evidence type="ECO:0000256" key="2">
    <source>
        <dbReference type="ARBA" id="ARBA00022741"/>
    </source>
</evidence>
<evidence type="ECO:0000256" key="4">
    <source>
        <dbReference type="SAM" id="Phobius"/>
    </source>
</evidence>